<dbReference type="AlphaFoldDB" id="A0A1G6VNN7"/>
<dbReference type="RefSeq" id="WP_172803996.1">
    <property type="nucleotide sequence ID" value="NZ_LT629688.1"/>
</dbReference>
<gene>
    <name evidence="8" type="ORF">SAMN04489747_1194</name>
</gene>
<dbReference type="Gene3D" id="1.10.1740.10">
    <property type="match status" value="1"/>
</dbReference>
<evidence type="ECO:0000313" key="9">
    <source>
        <dbReference type="Proteomes" id="UP000198546"/>
    </source>
</evidence>
<dbReference type="GO" id="GO:0003677">
    <property type="term" value="F:DNA binding"/>
    <property type="evidence" value="ECO:0007669"/>
    <property type="project" value="UniProtKB-KW"/>
</dbReference>
<dbReference type="GO" id="GO:0016987">
    <property type="term" value="F:sigma factor activity"/>
    <property type="evidence" value="ECO:0007669"/>
    <property type="project" value="UniProtKB-KW"/>
</dbReference>
<evidence type="ECO:0000259" key="6">
    <source>
        <dbReference type="Pfam" id="PF04542"/>
    </source>
</evidence>
<keyword evidence="4" id="KW-0238">DNA-binding</keyword>
<keyword evidence="5" id="KW-0804">Transcription</keyword>
<reference evidence="8 9" key="1">
    <citation type="submission" date="2016-10" db="EMBL/GenBank/DDBJ databases">
        <authorList>
            <person name="de Groot N.N."/>
        </authorList>
    </citation>
    <scope>NUCLEOTIDE SEQUENCE [LARGE SCALE GENOMIC DNA]</scope>
    <source>
        <strain evidence="8 9">MON 2.2</strain>
    </source>
</reference>
<dbReference type="STRING" id="675864.SAMN04489747_1194"/>
<evidence type="ECO:0000256" key="4">
    <source>
        <dbReference type="ARBA" id="ARBA00023125"/>
    </source>
</evidence>
<keyword evidence="9" id="KW-1185">Reference proteome</keyword>
<dbReference type="PANTHER" id="PTHR43133:SF8">
    <property type="entry name" value="RNA POLYMERASE SIGMA FACTOR HI_1459-RELATED"/>
    <property type="match status" value="1"/>
</dbReference>
<dbReference type="Pfam" id="PF08281">
    <property type="entry name" value="Sigma70_r4_2"/>
    <property type="match status" value="1"/>
</dbReference>
<dbReference type="Proteomes" id="UP000198546">
    <property type="component" value="Chromosome i"/>
</dbReference>
<organism evidence="8 9">
    <name type="scientific">Auraticoccus monumenti</name>
    <dbReference type="NCBI Taxonomy" id="675864"/>
    <lineage>
        <taxon>Bacteria</taxon>
        <taxon>Bacillati</taxon>
        <taxon>Actinomycetota</taxon>
        <taxon>Actinomycetes</taxon>
        <taxon>Propionibacteriales</taxon>
        <taxon>Propionibacteriaceae</taxon>
        <taxon>Auraticoccus</taxon>
    </lineage>
</organism>
<evidence type="ECO:0000256" key="1">
    <source>
        <dbReference type="ARBA" id="ARBA00010641"/>
    </source>
</evidence>
<dbReference type="SUPFAM" id="SSF88946">
    <property type="entry name" value="Sigma2 domain of RNA polymerase sigma factors"/>
    <property type="match status" value="1"/>
</dbReference>
<protein>
    <submittedName>
        <fullName evidence="8">RNA polymerase sigma factor, sigma-70 family</fullName>
    </submittedName>
</protein>
<feature type="domain" description="RNA polymerase sigma-70 region 2" evidence="6">
    <location>
        <begin position="9"/>
        <end position="76"/>
    </location>
</feature>
<dbReference type="InterPro" id="IPR039425">
    <property type="entry name" value="RNA_pol_sigma-70-like"/>
</dbReference>
<name>A0A1G6VNN7_9ACTN</name>
<evidence type="ECO:0000256" key="3">
    <source>
        <dbReference type="ARBA" id="ARBA00023082"/>
    </source>
</evidence>
<dbReference type="NCBIfam" id="TIGR02937">
    <property type="entry name" value="sigma70-ECF"/>
    <property type="match status" value="1"/>
</dbReference>
<dbReference type="InterPro" id="IPR007627">
    <property type="entry name" value="RNA_pol_sigma70_r2"/>
</dbReference>
<dbReference type="InterPro" id="IPR014284">
    <property type="entry name" value="RNA_pol_sigma-70_dom"/>
</dbReference>
<accession>A0A1G6VNN7</accession>
<evidence type="ECO:0000256" key="2">
    <source>
        <dbReference type="ARBA" id="ARBA00023015"/>
    </source>
</evidence>
<proteinExistence type="inferred from homology"/>
<sequence>MDQPFEVAVREHGTVVLRVCRTVLGPGADAEDAWSETYLSALRAWPGLDPGADVRAWLVTIAHRRALDVTRARSRRALPVADVPEREGSEGIGEPPDTELWEALARLADKQRRCVAYHHVAGLPHAEVAAIVGGSEAAARRASADGIAVLRRVLAHREQERRAR</sequence>
<dbReference type="GO" id="GO:0006352">
    <property type="term" value="P:DNA-templated transcription initiation"/>
    <property type="evidence" value="ECO:0007669"/>
    <property type="project" value="InterPro"/>
</dbReference>
<feature type="domain" description="RNA polymerase sigma factor 70 region 4 type 2" evidence="7">
    <location>
        <begin position="99"/>
        <end position="141"/>
    </location>
</feature>
<dbReference type="InterPro" id="IPR013249">
    <property type="entry name" value="RNA_pol_sigma70_r4_t2"/>
</dbReference>
<dbReference type="InterPro" id="IPR013324">
    <property type="entry name" value="RNA_pol_sigma_r3/r4-like"/>
</dbReference>
<dbReference type="InterPro" id="IPR013325">
    <property type="entry name" value="RNA_pol_sigma_r2"/>
</dbReference>
<evidence type="ECO:0000256" key="5">
    <source>
        <dbReference type="ARBA" id="ARBA00023163"/>
    </source>
</evidence>
<evidence type="ECO:0000313" key="8">
    <source>
        <dbReference type="EMBL" id="SDD54485.1"/>
    </source>
</evidence>
<dbReference type="PANTHER" id="PTHR43133">
    <property type="entry name" value="RNA POLYMERASE ECF-TYPE SIGMA FACTO"/>
    <property type="match status" value="1"/>
</dbReference>
<comment type="similarity">
    <text evidence="1">Belongs to the sigma-70 factor family. ECF subfamily.</text>
</comment>
<keyword evidence="2" id="KW-0805">Transcription regulation</keyword>
<keyword evidence="3" id="KW-0731">Sigma factor</keyword>
<dbReference type="Pfam" id="PF04542">
    <property type="entry name" value="Sigma70_r2"/>
    <property type="match status" value="1"/>
</dbReference>
<evidence type="ECO:0000259" key="7">
    <source>
        <dbReference type="Pfam" id="PF08281"/>
    </source>
</evidence>
<dbReference type="InterPro" id="IPR036388">
    <property type="entry name" value="WH-like_DNA-bd_sf"/>
</dbReference>
<dbReference type="EMBL" id="LT629688">
    <property type="protein sequence ID" value="SDD54485.1"/>
    <property type="molecule type" value="Genomic_DNA"/>
</dbReference>
<dbReference type="SUPFAM" id="SSF88659">
    <property type="entry name" value="Sigma3 and sigma4 domains of RNA polymerase sigma factors"/>
    <property type="match status" value="1"/>
</dbReference>
<dbReference type="Gene3D" id="1.10.10.10">
    <property type="entry name" value="Winged helix-like DNA-binding domain superfamily/Winged helix DNA-binding domain"/>
    <property type="match status" value="1"/>
</dbReference>